<evidence type="ECO:0000256" key="1">
    <source>
        <dbReference type="SAM" id="Phobius"/>
    </source>
</evidence>
<organism evidence="3">
    <name type="scientific">marine metagenome</name>
    <dbReference type="NCBI Taxonomy" id="408172"/>
    <lineage>
        <taxon>unclassified sequences</taxon>
        <taxon>metagenomes</taxon>
        <taxon>ecological metagenomes</taxon>
    </lineage>
</organism>
<dbReference type="InterPro" id="IPR003399">
    <property type="entry name" value="Mce/MlaD"/>
</dbReference>
<dbReference type="Pfam" id="PF02470">
    <property type="entry name" value="MlaD"/>
    <property type="match status" value="1"/>
</dbReference>
<feature type="non-terminal residue" evidence="3">
    <location>
        <position position="86"/>
    </location>
</feature>
<evidence type="ECO:0000313" key="3">
    <source>
        <dbReference type="EMBL" id="SVB73802.1"/>
    </source>
</evidence>
<proteinExistence type="predicted"/>
<dbReference type="EMBL" id="UINC01055201">
    <property type="protein sequence ID" value="SVB73802.1"/>
    <property type="molecule type" value="Genomic_DNA"/>
</dbReference>
<keyword evidence="1" id="KW-0472">Membrane</keyword>
<protein>
    <recommendedName>
        <fullName evidence="2">Mce/MlaD domain-containing protein</fullName>
    </recommendedName>
</protein>
<reference evidence="3" key="1">
    <citation type="submission" date="2018-05" db="EMBL/GenBank/DDBJ databases">
        <authorList>
            <person name="Lanie J.A."/>
            <person name="Ng W.-L."/>
            <person name="Kazmierczak K.M."/>
            <person name="Andrzejewski T.M."/>
            <person name="Davidsen T.M."/>
            <person name="Wayne K.J."/>
            <person name="Tettelin H."/>
            <person name="Glass J.I."/>
            <person name="Rusch D."/>
            <person name="Podicherti R."/>
            <person name="Tsui H.-C.T."/>
            <person name="Winkler M.E."/>
        </authorList>
    </citation>
    <scope>NUCLEOTIDE SEQUENCE</scope>
</reference>
<keyword evidence="1" id="KW-0812">Transmembrane</keyword>
<accession>A0A382GG22</accession>
<gene>
    <name evidence="3" type="ORF">METZ01_LOCUS226656</name>
</gene>
<feature type="domain" description="Mce/MlaD" evidence="2">
    <location>
        <begin position="36"/>
        <end position="83"/>
    </location>
</feature>
<evidence type="ECO:0000259" key="2">
    <source>
        <dbReference type="Pfam" id="PF02470"/>
    </source>
</evidence>
<keyword evidence="1" id="KW-1133">Transmembrane helix</keyword>
<sequence>MKITRLFWIGTISVTSVLVFIGGMMYFQDISLRKSNYTFIVLFDNVQGLHVGDQVDMLGKKIGKVSQTRIKGQKIAVELSIDNSFA</sequence>
<feature type="transmembrane region" description="Helical" evidence="1">
    <location>
        <begin position="6"/>
        <end position="27"/>
    </location>
</feature>
<dbReference type="AlphaFoldDB" id="A0A382GG22"/>
<name>A0A382GG22_9ZZZZ</name>